<feature type="transmembrane region" description="Helical" evidence="1">
    <location>
        <begin position="90"/>
        <end position="115"/>
    </location>
</feature>
<reference evidence="2" key="1">
    <citation type="journal article" date="2023" name="Front. Microbiol.">
        <title>Ralstonia chuxiongensis sp. nov., Ralstonia mojiangensis sp. nov., and Ralstonia soli sp. nov., isolated from tobacco fields, are three novel species in the family Burkholderiaceae.</title>
        <authorList>
            <person name="Lu C.H."/>
            <person name="Zhang Y.Y."/>
            <person name="Jiang N."/>
            <person name="Chen W."/>
            <person name="Shao X."/>
            <person name="Zhao Z.M."/>
            <person name="Lu W.L."/>
            <person name="Hu X."/>
            <person name="Xi Y.X."/>
            <person name="Zou S.Y."/>
            <person name="Wei Q.J."/>
            <person name="Lin Z.L."/>
            <person name="Gong L."/>
            <person name="Gai X.T."/>
            <person name="Zhang L.Q."/>
            <person name="Li J.Y."/>
            <person name="Jin Y."/>
            <person name="Xia Z.Y."/>
        </authorList>
    </citation>
    <scope>NUCLEOTIDE SEQUENCE</scope>
    <source>
        <strain evidence="2">22TCCZM01-4</strain>
    </source>
</reference>
<keyword evidence="1" id="KW-0472">Membrane</keyword>
<dbReference type="AlphaFoldDB" id="A0AAE3I0W0"/>
<dbReference type="EMBL" id="JAOCQJ010000001">
    <property type="protein sequence ID" value="MCT7315265.1"/>
    <property type="molecule type" value="Genomic_DNA"/>
</dbReference>
<reference evidence="2" key="2">
    <citation type="submission" date="2023-02" db="EMBL/GenBank/DDBJ databases">
        <authorList>
            <person name="Lu C.-H."/>
        </authorList>
    </citation>
    <scope>NUCLEOTIDE SEQUENCE</scope>
    <source>
        <strain evidence="2">22TCCZM01-4</strain>
    </source>
</reference>
<organism evidence="2 3">
    <name type="scientific">Ralstonia mojiangensis</name>
    <dbReference type="NCBI Taxonomy" id="2953895"/>
    <lineage>
        <taxon>Bacteria</taxon>
        <taxon>Pseudomonadati</taxon>
        <taxon>Pseudomonadota</taxon>
        <taxon>Betaproteobacteria</taxon>
        <taxon>Burkholderiales</taxon>
        <taxon>Burkholderiaceae</taxon>
        <taxon>Ralstonia</taxon>
    </lineage>
</organism>
<dbReference type="RefSeq" id="WP_260798612.1">
    <property type="nucleotide sequence ID" value="NZ_JAOCQJ010000001.1"/>
</dbReference>
<name>A0AAE3I0W0_9RALS</name>
<evidence type="ECO:0000313" key="2">
    <source>
        <dbReference type="EMBL" id="MCT7315265.1"/>
    </source>
</evidence>
<keyword evidence="1" id="KW-0812">Transmembrane</keyword>
<dbReference type="Proteomes" id="UP001164374">
    <property type="component" value="Unassembled WGS sequence"/>
</dbReference>
<sequence>MFMLTGAILFSRLGARYLNDVSSAPVVRNKRTILATAVLVVSSLVFAVSYHAVLFRIGWATGLHRGGVWFLASLVGLVAGAFVLPKGTRAWGFGLGLMVPVVIVSATVLGYLPYASPIVRFLGAGYREYLLDIKQINSFQAVLSILALVMLRWNGVEHARRSHTWPDQH</sequence>
<protein>
    <submittedName>
        <fullName evidence="2">Uncharacterized protein</fullName>
    </submittedName>
</protein>
<keyword evidence="1" id="KW-1133">Transmembrane helix</keyword>
<evidence type="ECO:0000256" key="1">
    <source>
        <dbReference type="SAM" id="Phobius"/>
    </source>
</evidence>
<feature type="transmembrane region" description="Helical" evidence="1">
    <location>
        <begin position="67"/>
        <end position="84"/>
    </location>
</feature>
<evidence type="ECO:0000313" key="3">
    <source>
        <dbReference type="Proteomes" id="UP001164374"/>
    </source>
</evidence>
<gene>
    <name evidence="2" type="ORF">N5I87_04555</name>
</gene>
<feature type="transmembrane region" description="Helical" evidence="1">
    <location>
        <begin position="33"/>
        <end position="55"/>
    </location>
</feature>
<proteinExistence type="predicted"/>
<accession>A0AAE3I0W0</accession>
<comment type="caution">
    <text evidence="2">The sequence shown here is derived from an EMBL/GenBank/DDBJ whole genome shotgun (WGS) entry which is preliminary data.</text>
</comment>
<feature type="transmembrane region" description="Helical" evidence="1">
    <location>
        <begin position="136"/>
        <end position="153"/>
    </location>
</feature>